<feature type="transmembrane region" description="Helical" evidence="1">
    <location>
        <begin position="125"/>
        <end position="150"/>
    </location>
</feature>
<dbReference type="Pfam" id="PF13487">
    <property type="entry name" value="HD_5"/>
    <property type="match status" value="1"/>
</dbReference>
<dbReference type="InterPro" id="IPR006675">
    <property type="entry name" value="HDIG_dom"/>
</dbReference>
<dbReference type="CDD" id="cd00077">
    <property type="entry name" value="HDc"/>
    <property type="match status" value="1"/>
</dbReference>
<dbReference type="InterPro" id="IPR037522">
    <property type="entry name" value="HD_GYP_dom"/>
</dbReference>
<protein>
    <submittedName>
        <fullName evidence="4">HDIG domain-containing protein</fullName>
    </submittedName>
</protein>
<proteinExistence type="predicted"/>
<keyword evidence="5" id="KW-1185">Reference proteome</keyword>
<keyword evidence="1" id="KW-0812">Transmembrane</keyword>
<dbReference type="PANTHER" id="PTHR43155">
    <property type="entry name" value="CYCLIC DI-GMP PHOSPHODIESTERASE PA4108-RELATED"/>
    <property type="match status" value="1"/>
</dbReference>
<dbReference type="InterPro" id="IPR006674">
    <property type="entry name" value="HD_domain"/>
</dbReference>
<evidence type="ECO:0000313" key="5">
    <source>
        <dbReference type="Proteomes" id="UP000192660"/>
    </source>
</evidence>
<dbReference type="NCBIfam" id="TIGR00277">
    <property type="entry name" value="HDIG"/>
    <property type="match status" value="1"/>
</dbReference>
<evidence type="ECO:0000313" key="4">
    <source>
        <dbReference type="EMBL" id="SMC05220.1"/>
    </source>
</evidence>
<dbReference type="PANTHER" id="PTHR43155:SF2">
    <property type="entry name" value="CYCLIC DI-GMP PHOSPHODIESTERASE PA4108"/>
    <property type="match status" value="1"/>
</dbReference>
<dbReference type="Pfam" id="PF20972">
    <property type="entry name" value="MASE9"/>
    <property type="match status" value="1"/>
</dbReference>
<evidence type="ECO:0000259" key="3">
    <source>
        <dbReference type="PROSITE" id="PS51832"/>
    </source>
</evidence>
<reference evidence="5" key="1">
    <citation type="submission" date="2017-04" db="EMBL/GenBank/DDBJ databases">
        <authorList>
            <person name="Varghese N."/>
            <person name="Submissions S."/>
        </authorList>
    </citation>
    <scope>NUCLEOTIDE SEQUENCE [LARGE SCALE GENOMIC DNA]</scope>
    <source>
        <strain evidence="5">DSM 9293</strain>
    </source>
</reference>
<dbReference type="EMBL" id="FWWY01000001">
    <property type="protein sequence ID" value="SMC05220.1"/>
    <property type="molecule type" value="Genomic_DNA"/>
</dbReference>
<keyword evidence="1" id="KW-0472">Membrane</keyword>
<dbReference type="SUPFAM" id="SSF109604">
    <property type="entry name" value="HD-domain/PDEase-like"/>
    <property type="match status" value="1"/>
</dbReference>
<sequence length="428" mass="47444">MGAPNSGHGCLFVKNLTFIFHLNPTDALFFLAIVVASLVDIRLLKGNGGISVQLPIIFSTSIILGPSAGLWLGGFGSIVGREYLGKVKWPSFVFNRAQFGIAGWASGEVFQLLSGSANHLAFTEISFPLTVAAITAFVLNWGFVMIAIALRTKRPIFETFRVYFKWSTPTFLLMIPIAYSMAIVYKELGPYGELIFAVPLAFVRYALALLRGVHTTYHRSIDILLTAINYRDAYTYGHSIRVGHYAAKLAEQFGMPQDRIDLVREAGLLHDVGKLKTPDSILRKAGRLNREEVLMMKDHPVIGSELLEQVQLAGCSRHFVRQHHERWDGRGYPDNLEGNEIALETRIISVVDAYDAMTTDRPYRRAMPHAMAMAEIQNGAGTQFDPEVVAKFVEMCGDRNLAVEEAIAQGWNHVGIEHRGDTGHGHSG</sequence>
<dbReference type="InterPro" id="IPR003607">
    <property type="entry name" value="HD/PDEase_dom"/>
</dbReference>
<dbReference type="PROSITE" id="PS51832">
    <property type="entry name" value="HD_GYP"/>
    <property type="match status" value="1"/>
</dbReference>
<dbReference type="InterPro" id="IPR048430">
    <property type="entry name" value="MASE9"/>
</dbReference>
<feature type="domain" description="HD" evidence="2">
    <location>
        <begin position="235"/>
        <end position="357"/>
    </location>
</feature>
<gene>
    <name evidence="4" type="ORF">SAMN00768000_2102</name>
</gene>
<dbReference type="Proteomes" id="UP000192660">
    <property type="component" value="Unassembled WGS sequence"/>
</dbReference>
<dbReference type="SMART" id="SM00471">
    <property type="entry name" value="HDc"/>
    <property type="match status" value="1"/>
</dbReference>
<dbReference type="PROSITE" id="PS51831">
    <property type="entry name" value="HD"/>
    <property type="match status" value="1"/>
</dbReference>
<accession>A0A1W1WGN7</accession>
<dbReference type="STRING" id="28034.BFX07_14265"/>
<feature type="domain" description="HD-GYP" evidence="3">
    <location>
        <begin position="213"/>
        <end position="408"/>
    </location>
</feature>
<evidence type="ECO:0000259" key="2">
    <source>
        <dbReference type="PROSITE" id="PS51831"/>
    </source>
</evidence>
<name>A0A1W1WGN7_SULTA</name>
<feature type="transmembrane region" description="Helical" evidence="1">
    <location>
        <begin position="27"/>
        <end position="44"/>
    </location>
</feature>
<feature type="transmembrane region" description="Helical" evidence="1">
    <location>
        <begin position="56"/>
        <end position="79"/>
    </location>
</feature>
<evidence type="ECO:0000256" key="1">
    <source>
        <dbReference type="SAM" id="Phobius"/>
    </source>
</evidence>
<feature type="transmembrane region" description="Helical" evidence="1">
    <location>
        <begin position="162"/>
        <end position="185"/>
    </location>
</feature>
<keyword evidence="1" id="KW-1133">Transmembrane helix</keyword>
<feature type="transmembrane region" description="Helical" evidence="1">
    <location>
        <begin position="191"/>
        <end position="210"/>
    </location>
</feature>
<dbReference type="AlphaFoldDB" id="A0A1W1WGN7"/>
<dbReference type="Gene3D" id="1.10.3210.10">
    <property type="entry name" value="Hypothetical protein af1432"/>
    <property type="match status" value="1"/>
</dbReference>
<organism evidence="4 5">
    <name type="scientific">Sulfobacillus thermosulfidooxidans (strain DSM 9293 / VKM B-1269 / AT-1)</name>
    <dbReference type="NCBI Taxonomy" id="929705"/>
    <lineage>
        <taxon>Bacteria</taxon>
        <taxon>Bacillati</taxon>
        <taxon>Bacillota</taxon>
        <taxon>Clostridia</taxon>
        <taxon>Eubacteriales</taxon>
        <taxon>Clostridiales Family XVII. Incertae Sedis</taxon>
        <taxon>Sulfobacillus</taxon>
    </lineage>
</organism>